<dbReference type="Proteomes" id="UP000036987">
    <property type="component" value="Unassembled WGS sequence"/>
</dbReference>
<sequence>MTAFAHLDDTPMFRKRLHFLEHSADDLKNRCQKFHKGCKKFQTSLGGANDAGAAFAESMEEFGAGCDDPISVAIGGPVMSKYTTTFRELDTYKELLRTQVEHMLSNRLLEFINIDLQDAKDSRRRFDKAQMAYDQARDKVMSIKRGTRPDVVTVLEEDLHNSKSAFERCRFNLVNALANIEAKQKYEFLESISSVMDAHLRYFKQGYELMSQMEPFIHQILTCSQQSKEMTRIEHDNLARRIQEYRTQEELDSLRSPRSTAGQANGDGIHIVGVNSYKSIEALMLSSAKGEVQTIKQGYLLKQSTSLRGDWKRRFFVLDSHGTLYYYGSKGNKHSATQPQHPTGLLEHGAGVLGRFIFPQHRASFQGDENISCHTVDLQTSTVKIDAELTDLRFCFRIISPHKSFTLQAENGAERTDWVDKITAVIASLLNSPFLNQLGVQVVAEGSSHNSADADGSDLLSKNIRTANNAINLLERDVTKELRSVPGNNICADCNSPEPDWASLNLGILICIECSGVHRNLGVHVSKVRSLTLDVRVWAPSVLNLFRALGNSYCNSVWEELLISNDERFDESVKKSESITKPNHRDAFSVKEKYIHLKYEKKHFLGQIISQSSSCTAQFLEAVKYGKIQEAYRLLVTSDVNPNLLCDDIYPDDICHLNQNEKKCCDPAICPKMKETNDSVNCLQGCSTLHLACHTGGLALTELLLQYGGNINLQDFHGRTPLHHCVVMRNNQLAKYLIKRGAKPSFKDGGGLTALERAMEYGPITDDELLLLLVE</sequence>
<dbReference type="InterPro" id="IPR045258">
    <property type="entry name" value="ACAP1/2/3-like"/>
</dbReference>
<dbReference type="Gene3D" id="1.10.220.150">
    <property type="entry name" value="Arf GTPase activating protein"/>
    <property type="match status" value="1"/>
</dbReference>
<keyword evidence="12" id="KW-1185">Reference proteome</keyword>
<dbReference type="FunFam" id="1.10.220.150:FF:000019">
    <property type="entry name" value="ADP-ribosylation factor GTPase-activating protein AGD1"/>
    <property type="match status" value="1"/>
</dbReference>
<evidence type="ECO:0000256" key="7">
    <source>
        <dbReference type="PROSITE-ProRule" id="PRU00023"/>
    </source>
</evidence>
<feature type="domain" description="PH" evidence="9">
    <location>
        <begin position="293"/>
        <end position="427"/>
    </location>
</feature>
<dbReference type="SUPFAM" id="SSF103657">
    <property type="entry name" value="BAR/IMD domain-like"/>
    <property type="match status" value="1"/>
</dbReference>
<gene>
    <name evidence="11" type="ORF">ZOSMA_173G00120</name>
</gene>
<dbReference type="SMART" id="SM00248">
    <property type="entry name" value="ANK"/>
    <property type="match status" value="2"/>
</dbReference>
<dbReference type="PROSITE" id="PS50003">
    <property type="entry name" value="PH_DOMAIN"/>
    <property type="match status" value="1"/>
</dbReference>
<feature type="domain" description="Arf-GAP" evidence="10">
    <location>
        <begin position="476"/>
        <end position="615"/>
    </location>
</feature>
<dbReference type="AlphaFoldDB" id="A0A0K9PUC4"/>
<dbReference type="SUPFAM" id="SSF57863">
    <property type="entry name" value="ArfGap/RecO-like zinc finger"/>
    <property type="match status" value="1"/>
</dbReference>
<dbReference type="InterPro" id="IPR037278">
    <property type="entry name" value="ARFGAP/RecO"/>
</dbReference>
<keyword evidence="5" id="KW-0862">Zinc</keyword>
<evidence type="ECO:0000259" key="9">
    <source>
        <dbReference type="PROSITE" id="PS50003"/>
    </source>
</evidence>
<evidence type="ECO:0000256" key="1">
    <source>
        <dbReference type="ARBA" id="ARBA00022468"/>
    </source>
</evidence>
<dbReference type="InterPro" id="IPR001849">
    <property type="entry name" value="PH_domain"/>
</dbReference>
<dbReference type="InterPro" id="IPR011993">
    <property type="entry name" value="PH-like_dom_sf"/>
</dbReference>
<dbReference type="SMART" id="SM00233">
    <property type="entry name" value="PH"/>
    <property type="match status" value="1"/>
</dbReference>
<dbReference type="InterPro" id="IPR002110">
    <property type="entry name" value="Ankyrin_rpt"/>
</dbReference>
<evidence type="ECO:0000256" key="2">
    <source>
        <dbReference type="ARBA" id="ARBA00022723"/>
    </source>
</evidence>
<dbReference type="Pfam" id="PF01412">
    <property type="entry name" value="ArfGap"/>
    <property type="match status" value="1"/>
</dbReference>
<dbReference type="OMA" id="FGFREAM"/>
<evidence type="ECO:0000256" key="5">
    <source>
        <dbReference type="ARBA" id="ARBA00022833"/>
    </source>
</evidence>
<dbReference type="PANTHER" id="PTHR23180">
    <property type="entry name" value="CENTAURIN/ARF"/>
    <property type="match status" value="1"/>
</dbReference>
<keyword evidence="1" id="KW-0343">GTPase activation</keyword>
<dbReference type="InterPro" id="IPR035670">
    <property type="entry name" value="AGD1/2/3/4_BAR_plant"/>
</dbReference>
<dbReference type="InterPro" id="IPR027267">
    <property type="entry name" value="AH/BAR_dom_sf"/>
</dbReference>
<evidence type="ECO:0000256" key="6">
    <source>
        <dbReference type="ARBA" id="ARBA00023054"/>
    </source>
</evidence>
<dbReference type="SMART" id="SM00721">
    <property type="entry name" value="BAR"/>
    <property type="match status" value="1"/>
</dbReference>
<dbReference type="Gene3D" id="2.30.29.30">
    <property type="entry name" value="Pleckstrin-homology domain (PH domain)/Phosphotyrosine-binding domain (PTB)"/>
    <property type="match status" value="1"/>
</dbReference>
<evidence type="ECO:0000256" key="8">
    <source>
        <dbReference type="PROSITE-ProRule" id="PRU00288"/>
    </source>
</evidence>
<comment type="caution">
    <text evidence="11">The sequence shown here is derived from an EMBL/GenBank/DDBJ whole genome shotgun (WGS) entry which is preliminary data.</text>
</comment>
<dbReference type="Pfam" id="PF00169">
    <property type="entry name" value="PH"/>
    <property type="match status" value="1"/>
</dbReference>
<dbReference type="OrthoDB" id="194358at2759"/>
<dbReference type="InterPro" id="IPR001164">
    <property type="entry name" value="ArfGAP_dom"/>
</dbReference>
<dbReference type="PROSITE" id="PS50115">
    <property type="entry name" value="ARFGAP"/>
    <property type="match status" value="1"/>
</dbReference>
<name>A0A0K9PUC4_ZOSMR</name>
<accession>A0A0K9PUC4</accession>
<dbReference type="PROSITE" id="PS50088">
    <property type="entry name" value="ANK_REPEAT"/>
    <property type="match status" value="2"/>
</dbReference>
<dbReference type="GO" id="GO:0005737">
    <property type="term" value="C:cytoplasm"/>
    <property type="evidence" value="ECO:0007669"/>
    <property type="project" value="InterPro"/>
</dbReference>
<dbReference type="CDD" id="cd07606">
    <property type="entry name" value="BAR_SFC_plant"/>
    <property type="match status" value="1"/>
</dbReference>
<dbReference type="SUPFAM" id="SSF48403">
    <property type="entry name" value="Ankyrin repeat"/>
    <property type="match status" value="1"/>
</dbReference>
<dbReference type="EMBL" id="LFYR01000653">
    <property type="protein sequence ID" value="KMZ71862.1"/>
    <property type="molecule type" value="Genomic_DNA"/>
</dbReference>
<dbReference type="InterPro" id="IPR004148">
    <property type="entry name" value="BAR_dom"/>
</dbReference>
<protein>
    <submittedName>
        <fullName evidence="11">Arf-GAP with GTPase, ANK repeat and PH domain-containing protein1</fullName>
    </submittedName>
</protein>
<evidence type="ECO:0000256" key="3">
    <source>
        <dbReference type="ARBA" id="ARBA00022737"/>
    </source>
</evidence>
<dbReference type="SUPFAM" id="SSF50729">
    <property type="entry name" value="PH domain-like"/>
    <property type="match status" value="1"/>
</dbReference>
<dbReference type="CDD" id="cd08204">
    <property type="entry name" value="ArfGap"/>
    <property type="match status" value="1"/>
</dbReference>
<evidence type="ECO:0000313" key="12">
    <source>
        <dbReference type="Proteomes" id="UP000036987"/>
    </source>
</evidence>
<evidence type="ECO:0000259" key="10">
    <source>
        <dbReference type="PROSITE" id="PS50115"/>
    </source>
</evidence>
<dbReference type="PROSITE" id="PS50297">
    <property type="entry name" value="ANK_REP_REGION"/>
    <property type="match status" value="2"/>
</dbReference>
<keyword evidence="4 8" id="KW-0863">Zinc-finger</keyword>
<dbReference type="Pfam" id="PF12796">
    <property type="entry name" value="Ank_2"/>
    <property type="match status" value="1"/>
</dbReference>
<dbReference type="STRING" id="29655.A0A0K9PUC4"/>
<dbReference type="Gene3D" id="1.20.1270.60">
    <property type="entry name" value="Arfaptin homology (AH) domain/BAR domain"/>
    <property type="match status" value="1"/>
</dbReference>
<keyword evidence="7" id="KW-0040">ANK repeat</keyword>
<organism evidence="11 12">
    <name type="scientific">Zostera marina</name>
    <name type="common">Eelgrass</name>
    <dbReference type="NCBI Taxonomy" id="29655"/>
    <lineage>
        <taxon>Eukaryota</taxon>
        <taxon>Viridiplantae</taxon>
        <taxon>Streptophyta</taxon>
        <taxon>Embryophyta</taxon>
        <taxon>Tracheophyta</taxon>
        <taxon>Spermatophyta</taxon>
        <taxon>Magnoliopsida</taxon>
        <taxon>Liliopsida</taxon>
        <taxon>Zosteraceae</taxon>
        <taxon>Zostera</taxon>
    </lineage>
</organism>
<dbReference type="GO" id="GO:0005096">
    <property type="term" value="F:GTPase activator activity"/>
    <property type="evidence" value="ECO:0007669"/>
    <property type="project" value="UniProtKB-KW"/>
</dbReference>
<keyword evidence="2" id="KW-0479">Metal-binding</keyword>
<dbReference type="PRINTS" id="PR00405">
    <property type="entry name" value="REVINTRACTNG"/>
</dbReference>
<keyword evidence="6" id="KW-0175">Coiled coil</keyword>
<dbReference type="SMART" id="SM00105">
    <property type="entry name" value="ArfGap"/>
    <property type="match status" value="1"/>
</dbReference>
<feature type="repeat" description="ANK" evidence="7">
    <location>
        <begin position="717"/>
        <end position="749"/>
    </location>
</feature>
<evidence type="ECO:0000256" key="4">
    <source>
        <dbReference type="ARBA" id="ARBA00022771"/>
    </source>
</evidence>
<reference evidence="12" key="1">
    <citation type="journal article" date="2016" name="Nature">
        <title>The genome of the seagrass Zostera marina reveals angiosperm adaptation to the sea.</title>
        <authorList>
            <person name="Olsen J.L."/>
            <person name="Rouze P."/>
            <person name="Verhelst B."/>
            <person name="Lin Y.-C."/>
            <person name="Bayer T."/>
            <person name="Collen J."/>
            <person name="Dattolo E."/>
            <person name="De Paoli E."/>
            <person name="Dittami S."/>
            <person name="Maumus F."/>
            <person name="Michel G."/>
            <person name="Kersting A."/>
            <person name="Lauritano C."/>
            <person name="Lohaus R."/>
            <person name="Toepel M."/>
            <person name="Tonon T."/>
            <person name="Vanneste K."/>
            <person name="Amirebrahimi M."/>
            <person name="Brakel J."/>
            <person name="Bostroem C."/>
            <person name="Chovatia M."/>
            <person name="Grimwood J."/>
            <person name="Jenkins J.W."/>
            <person name="Jueterbock A."/>
            <person name="Mraz A."/>
            <person name="Stam W.T."/>
            <person name="Tice H."/>
            <person name="Bornberg-Bauer E."/>
            <person name="Green P.J."/>
            <person name="Pearson G.A."/>
            <person name="Procaccini G."/>
            <person name="Duarte C.M."/>
            <person name="Schmutz J."/>
            <person name="Reusch T.B.H."/>
            <person name="Van de Peer Y."/>
        </authorList>
    </citation>
    <scope>NUCLEOTIDE SEQUENCE [LARGE SCALE GENOMIC DNA]</scope>
    <source>
        <strain evidence="12">cv. Finnish</strain>
    </source>
</reference>
<evidence type="ECO:0000313" key="11">
    <source>
        <dbReference type="EMBL" id="KMZ71862.1"/>
    </source>
</evidence>
<dbReference type="Gene3D" id="1.25.40.20">
    <property type="entry name" value="Ankyrin repeat-containing domain"/>
    <property type="match status" value="1"/>
</dbReference>
<dbReference type="GO" id="GO:0008270">
    <property type="term" value="F:zinc ion binding"/>
    <property type="evidence" value="ECO:0007669"/>
    <property type="project" value="UniProtKB-KW"/>
</dbReference>
<dbReference type="InterPro" id="IPR038508">
    <property type="entry name" value="ArfGAP_dom_sf"/>
</dbReference>
<dbReference type="InterPro" id="IPR036770">
    <property type="entry name" value="Ankyrin_rpt-contain_sf"/>
</dbReference>
<dbReference type="PANTHER" id="PTHR23180:SF244">
    <property type="entry name" value="ADP-RIBOSYLATION FACTOR GTPASE-ACTIVATING PROTEIN AGD2"/>
    <property type="match status" value="1"/>
</dbReference>
<dbReference type="CDD" id="cd13250">
    <property type="entry name" value="PH_ACAP"/>
    <property type="match status" value="1"/>
</dbReference>
<feature type="repeat" description="ANK" evidence="7">
    <location>
        <begin position="684"/>
        <end position="716"/>
    </location>
</feature>
<proteinExistence type="predicted"/>
<dbReference type="Pfam" id="PF16746">
    <property type="entry name" value="BAR_3"/>
    <property type="match status" value="1"/>
</dbReference>
<keyword evidence="3" id="KW-0677">Repeat</keyword>